<evidence type="ECO:0000313" key="2">
    <source>
        <dbReference type="Proteomes" id="UP000276776"/>
    </source>
</evidence>
<evidence type="ECO:0000313" key="3">
    <source>
        <dbReference type="WBParaSite" id="TCLT_0000543901-mRNA-1"/>
    </source>
</evidence>
<protein>
    <submittedName>
        <fullName evidence="3">DUF3719 domain-containing protein</fullName>
    </submittedName>
</protein>
<dbReference type="OMA" id="VEIECRI"/>
<dbReference type="WBParaSite" id="TCLT_0000543901-mRNA-1">
    <property type="protein sequence ID" value="TCLT_0000543901-mRNA-1"/>
    <property type="gene ID" value="TCLT_0000543901"/>
</dbReference>
<dbReference type="AlphaFoldDB" id="A0A0N5CYC2"/>
<accession>A0A0N5CYC2</accession>
<dbReference type="EMBL" id="UYYF01004339">
    <property type="protein sequence ID" value="VDN02675.1"/>
    <property type="molecule type" value="Genomic_DNA"/>
</dbReference>
<reference evidence="3" key="1">
    <citation type="submission" date="2017-02" db="UniProtKB">
        <authorList>
            <consortium name="WormBaseParasite"/>
        </authorList>
    </citation>
    <scope>IDENTIFICATION</scope>
</reference>
<organism evidence="3">
    <name type="scientific">Thelazia callipaeda</name>
    <name type="common">Oriental eyeworm</name>
    <name type="synonym">Parasitic nematode</name>
    <dbReference type="NCBI Taxonomy" id="103827"/>
    <lineage>
        <taxon>Eukaryota</taxon>
        <taxon>Metazoa</taxon>
        <taxon>Ecdysozoa</taxon>
        <taxon>Nematoda</taxon>
        <taxon>Chromadorea</taxon>
        <taxon>Rhabditida</taxon>
        <taxon>Spirurina</taxon>
        <taxon>Spiruromorpha</taxon>
        <taxon>Thelazioidea</taxon>
        <taxon>Thelaziidae</taxon>
        <taxon>Thelazia</taxon>
    </lineage>
</organism>
<name>A0A0N5CYC2_THECL</name>
<reference evidence="1 2" key="2">
    <citation type="submission" date="2018-11" db="EMBL/GenBank/DDBJ databases">
        <authorList>
            <consortium name="Pathogen Informatics"/>
        </authorList>
    </citation>
    <scope>NUCLEOTIDE SEQUENCE [LARGE SCALE GENOMIC DNA]</scope>
</reference>
<dbReference type="OrthoDB" id="5856037at2759"/>
<proteinExistence type="predicted"/>
<evidence type="ECO:0000313" key="1">
    <source>
        <dbReference type="EMBL" id="VDN02675.1"/>
    </source>
</evidence>
<dbReference type="Proteomes" id="UP000276776">
    <property type="component" value="Unassembled WGS sequence"/>
</dbReference>
<sequence length="106" mass="12428">MIHEKSKSISYFEFKGQFYECEPISDEELEAECHLWARTLAHLSCGKSVGPIHGDNLKYVRGQTFDRLVQNFLWDSVTAMLRKRLKGKNLSFNIQRNKTTMHHQNL</sequence>
<gene>
    <name evidence="1" type="ORF">TCLT_LOCUS5428</name>
</gene>
<keyword evidence="2" id="KW-1185">Reference proteome</keyword>